<dbReference type="EMBL" id="BMNT01000015">
    <property type="protein sequence ID" value="GGK86010.1"/>
    <property type="molecule type" value="Genomic_DNA"/>
</dbReference>
<keyword evidence="11" id="KW-1185">Reference proteome</keyword>
<evidence type="ECO:0000256" key="3">
    <source>
        <dbReference type="ARBA" id="ARBA00022448"/>
    </source>
</evidence>
<feature type="transmembrane region" description="Helical" evidence="9">
    <location>
        <begin position="131"/>
        <end position="149"/>
    </location>
</feature>
<keyword evidence="3" id="KW-0813">Transport</keyword>
<gene>
    <name evidence="10" type="ORF">GCM10007964_30740</name>
</gene>
<evidence type="ECO:0008006" key="12">
    <source>
        <dbReference type="Google" id="ProtNLM"/>
    </source>
</evidence>
<comment type="caution">
    <text evidence="10">The sequence shown here is derived from an EMBL/GenBank/DDBJ whole genome shotgun (WGS) entry which is preliminary data.</text>
</comment>
<evidence type="ECO:0000313" key="11">
    <source>
        <dbReference type="Proteomes" id="UP000645217"/>
    </source>
</evidence>
<dbReference type="GO" id="GO:0005886">
    <property type="term" value="C:plasma membrane"/>
    <property type="evidence" value="ECO:0007669"/>
    <property type="project" value="UniProtKB-SubCell"/>
</dbReference>
<sequence>MRDLPPDAVPAPDVPGKARLARDARAGAAEVTDILPATAPAPRGPAPSPRPAADPRTGDLWAGAGTARRAVPAGRAAEPEADSEAEPGEDAPFGVPGKPLTRGPFLWGLTAALGVLTAWGLAQALISARNVIVLIVVAGFLAVGLNPVVEALQRRGLHRRWAISLVFLGVIVMFALFGLAIIPPVSQQLTDFVGAVPGYMQELLSNPTIKQLDEDYQILANLQTYITSGGLGATVAGGIVGAGAVVLDAFFSGFTLLVLTLYFLGSLPTIKEYLLLLVPASRRRRTGAIGDQILDGIGGYVAGNVLISVIAGALSWLFLTFAGAPYALALALVVAVTDLIPLVGATVGAVIVSAVGFLQSGPLGIACVIFFVVYQQVENYVIYPRVMSRSVDVAPAVSVIAALFGGALLGAVGALLAIPVAAAVALIIREVVLPRQAQL</sequence>
<keyword evidence="5 9" id="KW-0812">Transmembrane</keyword>
<evidence type="ECO:0000256" key="8">
    <source>
        <dbReference type="SAM" id="MobiDB-lite"/>
    </source>
</evidence>
<keyword evidence="6 9" id="KW-1133">Transmembrane helix</keyword>
<keyword evidence="4" id="KW-1003">Cell membrane</keyword>
<comment type="subcellular location">
    <subcellularLocation>
        <location evidence="1">Cell membrane</location>
        <topology evidence="1">Multi-pass membrane protein</topology>
    </subcellularLocation>
</comment>
<dbReference type="PANTHER" id="PTHR21716">
    <property type="entry name" value="TRANSMEMBRANE PROTEIN"/>
    <property type="match status" value="1"/>
</dbReference>
<dbReference type="PANTHER" id="PTHR21716:SF53">
    <property type="entry name" value="PERMEASE PERM-RELATED"/>
    <property type="match status" value="1"/>
</dbReference>
<proteinExistence type="inferred from homology"/>
<protein>
    <recommendedName>
        <fullName evidence="12">Permease</fullName>
    </recommendedName>
</protein>
<name>A0A917VJ89_9ACTN</name>
<organism evidence="10 11">
    <name type="scientific">Sphaerisporangium melleum</name>
    <dbReference type="NCBI Taxonomy" id="321316"/>
    <lineage>
        <taxon>Bacteria</taxon>
        <taxon>Bacillati</taxon>
        <taxon>Actinomycetota</taxon>
        <taxon>Actinomycetes</taxon>
        <taxon>Streptosporangiales</taxon>
        <taxon>Streptosporangiaceae</taxon>
        <taxon>Sphaerisporangium</taxon>
    </lineage>
</organism>
<feature type="transmembrane region" description="Helical" evidence="9">
    <location>
        <begin position="394"/>
        <end position="427"/>
    </location>
</feature>
<accession>A0A917VJ89</accession>
<evidence type="ECO:0000256" key="2">
    <source>
        <dbReference type="ARBA" id="ARBA00009773"/>
    </source>
</evidence>
<dbReference type="GO" id="GO:0055085">
    <property type="term" value="P:transmembrane transport"/>
    <property type="evidence" value="ECO:0007669"/>
    <property type="project" value="TreeGrafter"/>
</dbReference>
<dbReference type="Proteomes" id="UP000645217">
    <property type="component" value="Unassembled WGS sequence"/>
</dbReference>
<feature type="transmembrane region" description="Helical" evidence="9">
    <location>
        <begin position="293"/>
        <end position="318"/>
    </location>
</feature>
<feature type="transmembrane region" description="Helical" evidence="9">
    <location>
        <begin position="350"/>
        <end position="374"/>
    </location>
</feature>
<evidence type="ECO:0000256" key="5">
    <source>
        <dbReference type="ARBA" id="ARBA00022692"/>
    </source>
</evidence>
<evidence type="ECO:0000256" key="4">
    <source>
        <dbReference type="ARBA" id="ARBA00022475"/>
    </source>
</evidence>
<feature type="transmembrane region" description="Helical" evidence="9">
    <location>
        <begin position="105"/>
        <end position="125"/>
    </location>
</feature>
<evidence type="ECO:0000256" key="6">
    <source>
        <dbReference type="ARBA" id="ARBA00022989"/>
    </source>
</evidence>
<reference evidence="10" key="1">
    <citation type="journal article" date="2014" name="Int. J. Syst. Evol. Microbiol.">
        <title>Complete genome sequence of Corynebacterium casei LMG S-19264T (=DSM 44701T), isolated from a smear-ripened cheese.</title>
        <authorList>
            <consortium name="US DOE Joint Genome Institute (JGI-PGF)"/>
            <person name="Walter F."/>
            <person name="Albersmeier A."/>
            <person name="Kalinowski J."/>
            <person name="Ruckert C."/>
        </authorList>
    </citation>
    <scope>NUCLEOTIDE SEQUENCE</scope>
    <source>
        <strain evidence="10">JCM 13064</strain>
    </source>
</reference>
<keyword evidence="7 9" id="KW-0472">Membrane</keyword>
<evidence type="ECO:0000256" key="1">
    <source>
        <dbReference type="ARBA" id="ARBA00004651"/>
    </source>
</evidence>
<feature type="transmembrane region" description="Helical" evidence="9">
    <location>
        <begin position="324"/>
        <end position="343"/>
    </location>
</feature>
<dbReference type="InterPro" id="IPR002549">
    <property type="entry name" value="AI-2E-like"/>
</dbReference>
<dbReference type="AlphaFoldDB" id="A0A917VJ89"/>
<evidence type="ECO:0000313" key="10">
    <source>
        <dbReference type="EMBL" id="GGK86010.1"/>
    </source>
</evidence>
<feature type="compositionally biased region" description="Acidic residues" evidence="8">
    <location>
        <begin position="79"/>
        <end position="89"/>
    </location>
</feature>
<feature type="compositionally biased region" description="Pro residues" evidence="8">
    <location>
        <begin position="42"/>
        <end position="52"/>
    </location>
</feature>
<evidence type="ECO:0000256" key="9">
    <source>
        <dbReference type="SAM" id="Phobius"/>
    </source>
</evidence>
<reference evidence="10" key="2">
    <citation type="submission" date="2020-09" db="EMBL/GenBank/DDBJ databases">
        <authorList>
            <person name="Sun Q."/>
            <person name="Ohkuma M."/>
        </authorList>
    </citation>
    <scope>NUCLEOTIDE SEQUENCE</scope>
    <source>
        <strain evidence="10">JCM 13064</strain>
    </source>
</reference>
<dbReference type="Pfam" id="PF01594">
    <property type="entry name" value="AI-2E_transport"/>
    <property type="match status" value="1"/>
</dbReference>
<dbReference type="RefSeq" id="WP_203968504.1">
    <property type="nucleotide sequence ID" value="NZ_BMNT01000015.1"/>
</dbReference>
<feature type="transmembrane region" description="Helical" evidence="9">
    <location>
        <begin position="161"/>
        <end position="182"/>
    </location>
</feature>
<feature type="region of interest" description="Disordered" evidence="8">
    <location>
        <begin position="1"/>
        <end position="95"/>
    </location>
</feature>
<evidence type="ECO:0000256" key="7">
    <source>
        <dbReference type="ARBA" id="ARBA00023136"/>
    </source>
</evidence>
<comment type="similarity">
    <text evidence="2">Belongs to the autoinducer-2 exporter (AI-2E) (TC 2.A.86) family.</text>
</comment>